<evidence type="ECO:0000313" key="2">
    <source>
        <dbReference type="EMBL" id="MFC5865015.1"/>
    </source>
</evidence>
<evidence type="ECO:0000313" key="3">
    <source>
        <dbReference type="Proteomes" id="UP001596091"/>
    </source>
</evidence>
<dbReference type="Pfam" id="PF08401">
    <property type="entry name" value="ArdcN"/>
    <property type="match status" value="1"/>
</dbReference>
<proteinExistence type="predicted"/>
<dbReference type="Proteomes" id="UP001596091">
    <property type="component" value="Unassembled WGS sequence"/>
</dbReference>
<reference evidence="3" key="1">
    <citation type="journal article" date="2019" name="Int. J. Syst. Evol. Microbiol.">
        <title>The Global Catalogue of Microorganisms (GCM) 10K type strain sequencing project: providing services to taxonomists for standard genome sequencing and annotation.</title>
        <authorList>
            <consortium name="The Broad Institute Genomics Platform"/>
            <consortium name="The Broad Institute Genome Sequencing Center for Infectious Disease"/>
            <person name="Wu L."/>
            <person name="Ma J."/>
        </authorList>
    </citation>
    <scope>NUCLEOTIDE SEQUENCE [LARGE SCALE GENOMIC DNA]</scope>
    <source>
        <strain evidence="3">JCM 4087</strain>
    </source>
</reference>
<feature type="domain" description="N-terminal" evidence="1">
    <location>
        <begin position="25"/>
        <end position="135"/>
    </location>
</feature>
<dbReference type="EMBL" id="JBHSPH010000010">
    <property type="protein sequence ID" value="MFC5865015.1"/>
    <property type="molecule type" value="Genomic_DNA"/>
</dbReference>
<dbReference type="RefSeq" id="WP_263332130.1">
    <property type="nucleotide sequence ID" value="NZ_JAGSYH010000001.1"/>
</dbReference>
<name>A0ABW1ENX8_9BACT</name>
<dbReference type="InterPro" id="IPR013610">
    <property type="entry name" value="ArdC_N"/>
</dbReference>
<sequence>MNTTVTAVNLSSTNTNKQQKQTAKEVIAANVQALIEQLEQGHSETLTAYLTAMGRFHTYSFGNILEIARQKPDATRVAGLHAWNQLGRKVKKGEHGIRILAPVIGIRRKKDEEAEKDVRTQNQAVLIGFRAAYVFDVSQTEGKELPEFSERVSGCAGEYRDRLVDFVIAQGIALEFKESIAPALGMSYGGKIALLPGQSSAEEFSTLVHELAHEMLHKAERRTATTKTVRETEAEAVAFVVGKTIGLETGRASADYIQLYHGNVALLTESLEVIQKTSAVILSAIEKSEAVTVEDPEPELAQAS</sequence>
<gene>
    <name evidence="2" type="ORF">ACFPT7_22090</name>
</gene>
<organism evidence="2 3">
    <name type="scientific">Acidicapsa dinghuensis</name>
    <dbReference type="NCBI Taxonomy" id="2218256"/>
    <lineage>
        <taxon>Bacteria</taxon>
        <taxon>Pseudomonadati</taxon>
        <taxon>Acidobacteriota</taxon>
        <taxon>Terriglobia</taxon>
        <taxon>Terriglobales</taxon>
        <taxon>Acidobacteriaceae</taxon>
        <taxon>Acidicapsa</taxon>
    </lineage>
</organism>
<keyword evidence="3" id="KW-1185">Reference proteome</keyword>
<comment type="caution">
    <text evidence="2">The sequence shown here is derived from an EMBL/GenBank/DDBJ whole genome shotgun (WGS) entry which is preliminary data.</text>
</comment>
<protein>
    <submittedName>
        <fullName evidence="2">ArdC family protein</fullName>
    </submittedName>
</protein>
<accession>A0ABW1ENX8</accession>
<evidence type="ECO:0000259" key="1">
    <source>
        <dbReference type="Pfam" id="PF08401"/>
    </source>
</evidence>